<dbReference type="AlphaFoldDB" id="A0A812UJU0"/>
<dbReference type="EMBL" id="CAJNDS010002698">
    <property type="protein sequence ID" value="CAE7567186.1"/>
    <property type="molecule type" value="Genomic_DNA"/>
</dbReference>
<name>A0A812UJU0_9DINO</name>
<sequence length="380" mass="42602">MARVVALLAAALVPAALCIRVERDDLSPPWTDHPAHLVEDLPQELLNQTRELENLQGVGGADLEKLLFRILTRWHQADVPTCWKQLGKMHANLTAECLARKPEEDFILRYYEPRPPRTSCSESAADIFLSGEALVEALQITRSQAASLELPRGLLHRFRKLSFLRSWLLPLAKTHNSAMLWTGFWEGDASNRTTMRKLAEFAKETEHATVHPDSVLGQVIEASENLAACYKLPETRQLLDNMWSFASMSFVLAMRSRTQGTVLALVNKALEGERPLADSVLFKHEVPTLGIASWGMGFWSPSFILVDLMGTCSRTSPAIRSQLFARLASWFRGLEKEHWSLQAFARRSRLHLQCIDCPPESCGLDASLAQHVRQLVEASG</sequence>
<gene>
    <name evidence="2" type="primary">Kidins220</name>
    <name evidence="2" type="ORF">SNAT2548_LOCUS32172</name>
</gene>
<evidence type="ECO:0000313" key="3">
    <source>
        <dbReference type="Proteomes" id="UP000604046"/>
    </source>
</evidence>
<feature type="signal peptide" evidence="1">
    <location>
        <begin position="1"/>
        <end position="18"/>
    </location>
</feature>
<dbReference type="OrthoDB" id="9995210at2759"/>
<accession>A0A812UJU0</accession>
<evidence type="ECO:0000256" key="1">
    <source>
        <dbReference type="SAM" id="SignalP"/>
    </source>
</evidence>
<evidence type="ECO:0000313" key="2">
    <source>
        <dbReference type="EMBL" id="CAE7567186.1"/>
    </source>
</evidence>
<dbReference type="Proteomes" id="UP000604046">
    <property type="component" value="Unassembled WGS sequence"/>
</dbReference>
<proteinExistence type="predicted"/>
<feature type="chain" id="PRO_5032543900" evidence="1">
    <location>
        <begin position="19"/>
        <end position="380"/>
    </location>
</feature>
<keyword evidence="1" id="KW-0732">Signal</keyword>
<keyword evidence="3" id="KW-1185">Reference proteome</keyword>
<organism evidence="2 3">
    <name type="scientific">Symbiodinium natans</name>
    <dbReference type="NCBI Taxonomy" id="878477"/>
    <lineage>
        <taxon>Eukaryota</taxon>
        <taxon>Sar</taxon>
        <taxon>Alveolata</taxon>
        <taxon>Dinophyceae</taxon>
        <taxon>Suessiales</taxon>
        <taxon>Symbiodiniaceae</taxon>
        <taxon>Symbiodinium</taxon>
    </lineage>
</organism>
<protein>
    <submittedName>
        <fullName evidence="2">Kidins220 protein</fullName>
    </submittedName>
</protein>
<comment type="caution">
    <text evidence="2">The sequence shown here is derived from an EMBL/GenBank/DDBJ whole genome shotgun (WGS) entry which is preliminary data.</text>
</comment>
<reference evidence="2" key="1">
    <citation type="submission" date="2021-02" db="EMBL/GenBank/DDBJ databases">
        <authorList>
            <person name="Dougan E. K."/>
            <person name="Rhodes N."/>
            <person name="Thang M."/>
            <person name="Chan C."/>
        </authorList>
    </citation>
    <scope>NUCLEOTIDE SEQUENCE</scope>
</reference>